<dbReference type="RefSeq" id="WP_090410002.1">
    <property type="nucleotide sequence ID" value="NZ_FNDQ01000022.1"/>
</dbReference>
<dbReference type="NCBIfam" id="NF040639">
    <property type="entry name" value="LETM1_rel_film"/>
    <property type="match status" value="1"/>
</dbReference>
<dbReference type="InterPro" id="IPR033122">
    <property type="entry name" value="LETM1-like_RBD"/>
</dbReference>
<feature type="transmembrane region" description="Helical" evidence="1">
    <location>
        <begin position="347"/>
        <end position="370"/>
    </location>
</feature>
<dbReference type="Pfam" id="PF07766">
    <property type="entry name" value="LETM1_RBD"/>
    <property type="match status" value="1"/>
</dbReference>
<gene>
    <name evidence="3" type="ORF">SAMN05421818_1226</name>
</gene>
<feature type="domain" description="Letm1 RBD" evidence="2">
    <location>
        <begin position="332"/>
        <end position="385"/>
    </location>
</feature>
<reference evidence="4" key="1">
    <citation type="submission" date="2016-10" db="EMBL/GenBank/DDBJ databases">
        <authorList>
            <person name="Varghese N."/>
            <person name="Submissions S."/>
        </authorList>
    </citation>
    <scope>NUCLEOTIDE SEQUENCE [LARGE SCALE GENOMIC DNA]</scope>
    <source>
        <strain evidence="4">DSM 23313</strain>
    </source>
</reference>
<dbReference type="EMBL" id="FNDQ01000022">
    <property type="protein sequence ID" value="SDH88653.1"/>
    <property type="molecule type" value="Genomic_DNA"/>
</dbReference>
<proteinExistence type="predicted"/>
<evidence type="ECO:0000313" key="3">
    <source>
        <dbReference type="EMBL" id="SDH88653.1"/>
    </source>
</evidence>
<dbReference type="Proteomes" id="UP000243588">
    <property type="component" value="Unassembled WGS sequence"/>
</dbReference>
<organism evidence="3 4">
    <name type="scientific">Myroides phaeus</name>
    <dbReference type="NCBI Taxonomy" id="702745"/>
    <lineage>
        <taxon>Bacteria</taxon>
        <taxon>Pseudomonadati</taxon>
        <taxon>Bacteroidota</taxon>
        <taxon>Flavobacteriia</taxon>
        <taxon>Flavobacteriales</taxon>
        <taxon>Flavobacteriaceae</taxon>
        <taxon>Myroides</taxon>
    </lineage>
</organism>
<keyword evidence="4" id="KW-1185">Reference proteome</keyword>
<protein>
    <submittedName>
        <fullName evidence="3">LETM1-like protein</fullName>
    </submittedName>
</protein>
<dbReference type="STRING" id="702745.SAMN05421818_1226"/>
<name>A0A1G8G2M5_9FLAO</name>
<dbReference type="AlphaFoldDB" id="A0A1G8G2M5"/>
<evidence type="ECO:0000259" key="2">
    <source>
        <dbReference type="Pfam" id="PF07766"/>
    </source>
</evidence>
<evidence type="ECO:0000256" key="1">
    <source>
        <dbReference type="SAM" id="Phobius"/>
    </source>
</evidence>
<accession>A0A1G8G2M5</accession>
<evidence type="ECO:0000313" key="4">
    <source>
        <dbReference type="Proteomes" id="UP000243588"/>
    </source>
</evidence>
<keyword evidence="1" id="KW-0472">Membrane</keyword>
<keyword evidence="1" id="KW-1133">Transmembrane helix</keyword>
<dbReference type="GO" id="GO:0043022">
    <property type="term" value="F:ribosome binding"/>
    <property type="evidence" value="ECO:0007669"/>
    <property type="project" value="InterPro"/>
</dbReference>
<keyword evidence="1" id="KW-0812">Transmembrane</keyword>
<sequence>MNPSISGWIKKYFEKHDSFNIFQSNDYEQVSQSIRTIGFSFGAIDINELPPAFQNFKYTQEELAKVCYLQLLEKVYCIKYPKSNHDDFIAKLISFYQLLIPHKDNIFTSFFSNKNPYTQLESIFTLRMKDHFFSQSKNNDFVLNMILLSIDILAFEAFVNKNSNPNIYSSYMAESLTTIITLFKEQKEARNDADNKLINFLQKTMNTATIEERQRYPSPLEVNFISDFVICNSWNNDTKKLIIPSYIRELYISFTDKEEELEKSKSYFLEYLAKRNNDYYYLKSSNLFDNVVENSSSYIKTLLIRNKDRIVKEFQKNTQLTKLVMDSTHRDLSTEEKKMVKKQTIEIIKTIPSLAIFLLPGGTILLPIILKFIPSLLPSSFNENLDDN</sequence>